<feature type="domain" description="MurNAc-LAA" evidence="3">
    <location>
        <begin position="64"/>
        <end position="178"/>
    </location>
</feature>
<keyword evidence="1" id="KW-0378">Hydrolase</keyword>
<dbReference type="GO" id="GO:0008745">
    <property type="term" value="F:N-acetylmuramoyl-L-alanine amidase activity"/>
    <property type="evidence" value="ECO:0007669"/>
    <property type="project" value="InterPro"/>
</dbReference>
<dbReference type="PANTHER" id="PTHR30404">
    <property type="entry name" value="N-ACETYLMURAMOYL-L-ALANINE AMIDASE"/>
    <property type="match status" value="1"/>
</dbReference>
<evidence type="ECO:0000313" key="5">
    <source>
        <dbReference type="Proteomes" id="UP000290649"/>
    </source>
</evidence>
<dbReference type="Proteomes" id="UP000290649">
    <property type="component" value="Unassembled WGS sequence"/>
</dbReference>
<comment type="caution">
    <text evidence="4">The sequence shown here is derived from an EMBL/GenBank/DDBJ whole genome shotgun (WGS) entry which is preliminary data.</text>
</comment>
<protein>
    <submittedName>
        <fullName evidence="4">N-acetylmuramoyl-L-alanine amidase</fullName>
    </submittedName>
</protein>
<dbReference type="PANTHER" id="PTHR30404:SF0">
    <property type="entry name" value="N-ACETYLMURAMOYL-L-ALANINE AMIDASE AMIC"/>
    <property type="match status" value="1"/>
</dbReference>
<feature type="region of interest" description="Disordered" evidence="2">
    <location>
        <begin position="1"/>
        <end position="23"/>
    </location>
</feature>
<dbReference type="Gene3D" id="3.40.630.40">
    <property type="entry name" value="Zn-dependent exopeptidases"/>
    <property type="match status" value="1"/>
</dbReference>
<accession>A0A4Q0VUR2</accession>
<evidence type="ECO:0000256" key="1">
    <source>
        <dbReference type="ARBA" id="ARBA00022801"/>
    </source>
</evidence>
<dbReference type="InterPro" id="IPR002508">
    <property type="entry name" value="MurNAc-LAA_cat"/>
</dbReference>
<dbReference type="SUPFAM" id="SSF53187">
    <property type="entry name" value="Zn-dependent exopeptidases"/>
    <property type="match status" value="1"/>
</dbReference>
<dbReference type="InterPro" id="IPR050695">
    <property type="entry name" value="N-acetylmuramoyl_amidase_3"/>
</dbReference>
<evidence type="ECO:0000313" key="4">
    <source>
        <dbReference type="EMBL" id="RXJ01657.1"/>
    </source>
</evidence>
<proteinExistence type="predicted"/>
<feature type="compositionally biased region" description="Basic and acidic residues" evidence="2">
    <location>
        <begin position="14"/>
        <end position="23"/>
    </location>
</feature>
<gene>
    <name evidence="4" type="ORF">DS745_09250</name>
</gene>
<dbReference type="EMBL" id="QOUX01000032">
    <property type="protein sequence ID" value="RXJ01657.1"/>
    <property type="molecule type" value="Genomic_DNA"/>
</dbReference>
<dbReference type="Pfam" id="PF01520">
    <property type="entry name" value="Amidase_3"/>
    <property type="match status" value="1"/>
</dbReference>
<dbReference type="SMART" id="SM00646">
    <property type="entry name" value="Ami_3"/>
    <property type="match status" value="1"/>
</dbReference>
<dbReference type="AlphaFoldDB" id="A0A4Q0VUR2"/>
<keyword evidence="5" id="KW-1185">Reference proteome</keyword>
<name>A0A4Q0VUR2_9BACI</name>
<evidence type="ECO:0000256" key="2">
    <source>
        <dbReference type="SAM" id="MobiDB-lite"/>
    </source>
</evidence>
<dbReference type="GO" id="GO:0009253">
    <property type="term" value="P:peptidoglycan catabolic process"/>
    <property type="evidence" value="ECO:0007669"/>
    <property type="project" value="InterPro"/>
</dbReference>
<reference evidence="4 5" key="1">
    <citation type="journal article" date="2019" name="Int. J. Syst. Evol. Microbiol.">
        <title>Anaerobacillus alkaliphilus sp. nov., a novel alkaliphilic and moderately halophilic bacterium.</title>
        <authorList>
            <person name="Borsodi A.K."/>
            <person name="Aszalos J.M."/>
            <person name="Bihari P."/>
            <person name="Nagy I."/>
            <person name="Schumann P."/>
            <person name="Sproer C."/>
            <person name="Kovacs A.L."/>
            <person name="Boka K."/>
            <person name="Dobosy P."/>
            <person name="Ovari M."/>
            <person name="Szili-Kovacs T."/>
            <person name="Toth E."/>
        </authorList>
    </citation>
    <scope>NUCLEOTIDE SEQUENCE [LARGE SCALE GENOMIC DNA]</scope>
    <source>
        <strain evidence="4 5">B16-10</strain>
    </source>
</reference>
<dbReference type="GO" id="GO:0030288">
    <property type="term" value="C:outer membrane-bounded periplasmic space"/>
    <property type="evidence" value="ECO:0007669"/>
    <property type="project" value="TreeGrafter"/>
</dbReference>
<sequence>MKIVLDAGHGPDTPGKRSPDGSLREYEFNSAVADLAREKLLHYSNVEVMFTHEDGRDVPLSERTDKANDWGAYAFISIHANAFGSGEWNDVNGIETFTYTNASEESVELARLVHDELISTTGRNDRGLKTADFHVLRHTVMPAILVECGFMTNREEAELLKTNSYREQCATAIVTGLANMYNLEAEEDDPVSQNNEPSDWAQEAWDKAVAANIIDDTNPRETLTREQLFVVLDRLGLLDDN</sequence>
<dbReference type="RefSeq" id="WP_129077959.1">
    <property type="nucleotide sequence ID" value="NZ_QOUX01000032.1"/>
</dbReference>
<dbReference type="OrthoDB" id="9763643at2"/>
<organism evidence="4 5">
    <name type="scientific">Anaerobacillus alkaliphilus</name>
    <dbReference type="NCBI Taxonomy" id="1548597"/>
    <lineage>
        <taxon>Bacteria</taxon>
        <taxon>Bacillati</taxon>
        <taxon>Bacillota</taxon>
        <taxon>Bacilli</taxon>
        <taxon>Bacillales</taxon>
        <taxon>Bacillaceae</taxon>
        <taxon>Anaerobacillus</taxon>
    </lineage>
</organism>
<evidence type="ECO:0000259" key="3">
    <source>
        <dbReference type="SMART" id="SM00646"/>
    </source>
</evidence>
<dbReference type="CDD" id="cd02696">
    <property type="entry name" value="MurNAc-LAA"/>
    <property type="match status" value="1"/>
</dbReference>